<dbReference type="Proteomes" id="UP000799764">
    <property type="component" value="Unassembled WGS sequence"/>
</dbReference>
<feature type="non-terminal residue" evidence="3">
    <location>
        <position position="308"/>
    </location>
</feature>
<name>A0A9P4PJU8_9PLEO</name>
<feature type="signal peptide" evidence="2">
    <location>
        <begin position="1"/>
        <end position="20"/>
    </location>
</feature>
<gene>
    <name evidence="3" type="ORF">P171DRAFT_389315</name>
</gene>
<evidence type="ECO:0000313" key="3">
    <source>
        <dbReference type="EMBL" id="KAF2444513.1"/>
    </source>
</evidence>
<evidence type="ECO:0000256" key="2">
    <source>
        <dbReference type="SAM" id="SignalP"/>
    </source>
</evidence>
<feature type="compositionally biased region" description="Gly residues" evidence="1">
    <location>
        <begin position="280"/>
        <end position="290"/>
    </location>
</feature>
<keyword evidence="2" id="KW-0732">Signal</keyword>
<sequence>MKPTHFWAALALTHAPAVLSQGLRQATGGHAATPTPTSTTAAPASSCTASLLTTLCDYKDPGSQFAVASSGRSHCWEYCNAHQPCNFVVLVTGNPHTGTGTCWLYPGEDFDASAGTTGCDYLSVYEKPTYADDAATPTAGTCEATASPSAIAEVCGYPEPEDQCFYSCAASSGAVDCLSQCAEDSCAFAIFYTGEGGGSPYASGTCWKYPNGTYDAGKAGTCEGKPEQYVYENKCPKVAALSTSSLSLSSTTSSAQESGAAKPTETASGDDVAAEEAKQGKGGAGEGSGAAGVSFSSPLAAGMAAALW</sequence>
<comment type="caution">
    <text evidence="3">The sequence shown here is derived from an EMBL/GenBank/DDBJ whole genome shotgun (WGS) entry which is preliminary data.</text>
</comment>
<keyword evidence="4" id="KW-1185">Reference proteome</keyword>
<dbReference type="OrthoDB" id="3440282at2759"/>
<feature type="chain" id="PRO_5040501892" description="Apple domain-containing protein" evidence="2">
    <location>
        <begin position="21"/>
        <end position="308"/>
    </location>
</feature>
<accession>A0A9P4PJU8</accession>
<proteinExistence type="predicted"/>
<organism evidence="3 4">
    <name type="scientific">Karstenula rhodostoma CBS 690.94</name>
    <dbReference type="NCBI Taxonomy" id="1392251"/>
    <lineage>
        <taxon>Eukaryota</taxon>
        <taxon>Fungi</taxon>
        <taxon>Dikarya</taxon>
        <taxon>Ascomycota</taxon>
        <taxon>Pezizomycotina</taxon>
        <taxon>Dothideomycetes</taxon>
        <taxon>Pleosporomycetidae</taxon>
        <taxon>Pleosporales</taxon>
        <taxon>Massarineae</taxon>
        <taxon>Didymosphaeriaceae</taxon>
        <taxon>Karstenula</taxon>
    </lineage>
</organism>
<feature type="region of interest" description="Disordered" evidence="1">
    <location>
        <begin position="251"/>
        <end position="295"/>
    </location>
</feature>
<protein>
    <recommendedName>
        <fullName evidence="5">Apple domain-containing protein</fullName>
    </recommendedName>
</protein>
<reference evidence="3" key="1">
    <citation type="journal article" date="2020" name="Stud. Mycol.">
        <title>101 Dothideomycetes genomes: a test case for predicting lifestyles and emergence of pathogens.</title>
        <authorList>
            <person name="Haridas S."/>
            <person name="Albert R."/>
            <person name="Binder M."/>
            <person name="Bloem J."/>
            <person name="Labutti K."/>
            <person name="Salamov A."/>
            <person name="Andreopoulos B."/>
            <person name="Baker S."/>
            <person name="Barry K."/>
            <person name="Bills G."/>
            <person name="Bluhm B."/>
            <person name="Cannon C."/>
            <person name="Castanera R."/>
            <person name="Culley D."/>
            <person name="Daum C."/>
            <person name="Ezra D."/>
            <person name="Gonzalez J."/>
            <person name="Henrissat B."/>
            <person name="Kuo A."/>
            <person name="Liang C."/>
            <person name="Lipzen A."/>
            <person name="Lutzoni F."/>
            <person name="Magnuson J."/>
            <person name="Mondo S."/>
            <person name="Nolan M."/>
            <person name="Ohm R."/>
            <person name="Pangilinan J."/>
            <person name="Park H.-J."/>
            <person name="Ramirez L."/>
            <person name="Alfaro M."/>
            <person name="Sun H."/>
            <person name="Tritt A."/>
            <person name="Yoshinaga Y."/>
            <person name="Zwiers L.-H."/>
            <person name="Turgeon B."/>
            <person name="Goodwin S."/>
            <person name="Spatafora J."/>
            <person name="Crous P."/>
            <person name="Grigoriev I."/>
        </authorList>
    </citation>
    <scope>NUCLEOTIDE SEQUENCE</scope>
    <source>
        <strain evidence="3">CBS 690.94</strain>
    </source>
</reference>
<dbReference type="EMBL" id="MU001501">
    <property type="protein sequence ID" value="KAF2444513.1"/>
    <property type="molecule type" value="Genomic_DNA"/>
</dbReference>
<evidence type="ECO:0000313" key="4">
    <source>
        <dbReference type="Proteomes" id="UP000799764"/>
    </source>
</evidence>
<evidence type="ECO:0000256" key="1">
    <source>
        <dbReference type="SAM" id="MobiDB-lite"/>
    </source>
</evidence>
<dbReference type="AlphaFoldDB" id="A0A9P4PJU8"/>
<evidence type="ECO:0008006" key="5">
    <source>
        <dbReference type="Google" id="ProtNLM"/>
    </source>
</evidence>